<dbReference type="RefSeq" id="WP_139222873.1">
    <property type="nucleotide sequence ID" value="NZ_FONX01000014.1"/>
</dbReference>
<proteinExistence type="predicted"/>
<evidence type="ECO:0000256" key="1">
    <source>
        <dbReference type="SAM" id="MobiDB-lite"/>
    </source>
</evidence>
<protein>
    <submittedName>
        <fullName evidence="2">Uncharacterized protein</fullName>
    </submittedName>
</protein>
<dbReference type="OrthoDB" id="8913642at2"/>
<name>A0A1I2GCM7_9BURK</name>
<reference evidence="3" key="1">
    <citation type="submission" date="2016-10" db="EMBL/GenBank/DDBJ databases">
        <authorList>
            <person name="Varghese N."/>
            <person name="Submissions S."/>
        </authorList>
    </citation>
    <scope>NUCLEOTIDE SEQUENCE [LARGE SCALE GENOMIC DNA]</scope>
    <source>
        <strain evidence="3">DSM 27981</strain>
    </source>
</reference>
<keyword evidence="3" id="KW-1185">Reference proteome</keyword>
<feature type="region of interest" description="Disordered" evidence="1">
    <location>
        <begin position="72"/>
        <end position="105"/>
    </location>
</feature>
<organism evidence="2 3">
    <name type="scientific">Paracidovorax wautersii</name>
    <dbReference type="NCBI Taxonomy" id="1177982"/>
    <lineage>
        <taxon>Bacteria</taxon>
        <taxon>Pseudomonadati</taxon>
        <taxon>Pseudomonadota</taxon>
        <taxon>Betaproteobacteria</taxon>
        <taxon>Burkholderiales</taxon>
        <taxon>Comamonadaceae</taxon>
        <taxon>Paracidovorax</taxon>
    </lineage>
</organism>
<dbReference type="AlphaFoldDB" id="A0A1I2GCM7"/>
<dbReference type="EMBL" id="FONX01000014">
    <property type="protein sequence ID" value="SFF14948.1"/>
    <property type="molecule type" value="Genomic_DNA"/>
</dbReference>
<dbReference type="Proteomes" id="UP000199119">
    <property type="component" value="Unassembled WGS sequence"/>
</dbReference>
<evidence type="ECO:0000313" key="2">
    <source>
        <dbReference type="EMBL" id="SFF14948.1"/>
    </source>
</evidence>
<dbReference type="STRING" id="1177982.SAMN04489711_11475"/>
<gene>
    <name evidence="2" type="ORF">SAMN04489711_11475</name>
</gene>
<feature type="compositionally biased region" description="Basic residues" evidence="1">
    <location>
        <begin position="96"/>
        <end position="105"/>
    </location>
</feature>
<accession>A0A1I2GCM7</accession>
<sequence length="105" mass="11073">MGVKIKDLSATIELKNNGMELEVRTPDGTFKGDLVITKTGLIWCEGKTQRANGTKISWDKFVKLVDGDGAAKKAPAKKAAAPKPEPIAPQNEGKAAAKKAAGKVN</sequence>
<evidence type="ECO:0000313" key="3">
    <source>
        <dbReference type="Proteomes" id="UP000199119"/>
    </source>
</evidence>